<dbReference type="PANTHER" id="PTHR12917">
    <property type="entry name" value="ASPARTYL PROTEASE DDI-RELATED"/>
    <property type="match status" value="1"/>
</dbReference>
<protein>
    <submittedName>
        <fullName evidence="1">Nuclear receptor interacting protein 2</fullName>
    </submittedName>
</protein>
<dbReference type="GeneTree" id="ENSGT00950000182999"/>
<name>A0A8C0H4W2_CHEAB</name>
<sequence length="267" mass="29073">RRTPEEGRRDLPGNLDRRQHEVELRDKAILQQKRRLKQATQFVHKDSADLLPLDGLKRLGTSKDLQPHSVVQRRLLEGNLNKLRGESREYTTWVQSPLCQGQVLRAAVNTGCQQNLISMSCLKRLGLEEVSDAGNGDLSLPVPSVIGQVECVEVQLGQETVVCSALVVGEPSRASSPFPDLFFLPCRAHLNESSMSRGGGEGHMAHGAGPKHSPVYNAEALILLCPPPQGDAGKWGHWLKGSGDDALPGRSPIVGHFALSPKNAQID</sequence>
<dbReference type="Proteomes" id="UP000694404">
    <property type="component" value="Unplaced"/>
</dbReference>
<keyword evidence="2" id="KW-1185">Reference proteome</keyword>
<accession>A0A8C0H4W2</accession>
<reference evidence="1" key="1">
    <citation type="submission" date="2025-08" db="UniProtKB">
        <authorList>
            <consortium name="Ensembl"/>
        </authorList>
    </citation>
    <scope>IDENTIFICATION</scope>
</reference>
<dbReference type="GO" id="GO:0000122">
    <property type="term" value="P:negative regulation of transcription by RNA polymerase II"/>
    <property type="evidence" value="ECO:0007669"/>
    <property type="project" value="Ensembl"/>
</dbReference>
<dbReference type="Ensembl" id="ENSCABT00000018117.1">
    <property type="protein sequence ID" value="ENSCABP00000016533.1"/>
    <property type="gene ID" value="ENSCABG00000012291.1"/>
</dbReference>
<dbReference type="GO" id="GO:0005634">
    <property type="term" value="C:nucleus"/>
    <property type="evidence" value="ECO:0007669"/>
    <property type="project" value="Ensembl"/>
</dbReference>
<reference evidence="1" key="2">
    <citation type="submission" date="2025-09" db="UniProtKB">
        <authorList>
            <consortium name="Ensembl"/>
        </authorList>
    </citation>
    <scope>IDENTIFICATION</scope>
</reference>
<proteinExistence type="predicted"/>
<evidence type="ECO:0000313" key="1">
    <source>
        <dbReference type="Ensembl" id="ENSCABP00000016533.1"/>
    </source>
</evidence>
<dbReference type="GO" id="GO:0005737">
    <property type="term" value="C:cytoplasm"/>
    <property type="evidence" value="ECO:0007669"/>
    <property type="project" value="Ensembl"/>
</dbReference>
<evidence type="ECO:0000313" key="2">
    <source>
        <dbReference type="Proteomes" id="UP000694404"/>
    </source>
</evidence>
<dbReference type="PANTHER" id="PTHR12917:SF17">
    <property type="entry name" value="NUCLEAR RECEPTOR-INTERACTING PROTEIN 2"/>
    <property type="match status" value="1"/>
</dbReference>
<gene>
    <name evidence="1" type="primary">NRIP2</name>
</gene>
<dbReference type="Gene3D" id="2.40.70.10">
    <property type="entry name" value="Acid Proteases"/>
    <property type="match status" value="1"/>
</dbReference>
<dbReference type="GO" id="GO:0007219">
    <property type="term" value="P:Notch signaling pathway"/>
    <property type="evidence" value="ECO:0007669"/>
    <property type="project" value="Ensembl"/>
</dbReference>
<dbReference type="AlphaFoldDB" id="A0A8C0H4W2"/>
<organism evidence="1 2">
    <name type="scientific">Chelonoidis abingdonii</name>
    <name type="common">Abingdon island giant tortoise</name>
    <name type="synonym">Testudo abingdonii</name>
    <dbReference type="NCBI Taxonomy" id="106734"/>
    <lineage>
        <taxon>Eukaryota</taxon>
        <taxon>Metazoa</taxon>
        <taxon>Chordata</taxon>
        <taxon>Craniata</taxon>
        <taxon>Vertebrata</taxon>
        <taxon>Euteleostomi</taxon>
        <taxon>Archelosauria</taxon>
        <taxon>Testudinata</taxon>
        <taxon>Testudines</taxon>
        <taxon>Cryptodira</taxon>
        <taxon>Durocryptodira</taxon>
        <taxon>Testudinoidea</taxon>
        <taxon>Testudinidae</taxon>
        <taxon>Chelonoidis</taxon>
    </lineage>
</organism>
<dbReference type="InterPro" id="IPR021109">
    <property type="entry name" value="Peptidase_aspartic_dom_sf"/>
</dbReference>